<keyword evidence="7" id="KW-0812">Transmembrane</keyword>
<keyword evidence="10" id="KW-1185">Reference proteome</keyword>
<evidence type="ECO:0000256" key="3">
    <source>
        <dbReference type="ARBA" id="ARBA00022777"/>
    </source>
</evidence>
<dbReference type="OrthoDB" id="536504at2759"/>
<feature type="compositionally biased region" description="Low complexity" evidence="6">
    <location>
        <begin position="487"/>
        <end position="498"/>
    </location>
</feature>
<evidence type="ECO:0000313" key="9">
    <source>
        <dbReference type="EMBL" id="KAG2502179.1"/>
    </source>
</evidence>
<feature type="region of interest" description="Disordered" evidence="6">
    <location>
        <begin position="474"/>
        <end position="511"/>
    </location>
</feature>
<dbReference type="PANTHER" id="PTHR44329">
    <property type="entry name" value="SERINE/THREONINE-PROTEIN KINASE TNNI3K-RELATED"/>
    <property type="match status" value="1"/>
</dbReference>
<feature type="domain" description="Protein kinase" evidence="8">
    <location>
        <begin position="556"/>
        <end position="834"/>
    </location>
</feature>
<dbReference type="Gene3D" id="1.10.510.10">
    <property type="entry name" value="Transferase(Phosphotransferase) domain 1"/>
    <property type="match status" value="1"/>
</dbReference>
<dbReference type="InterPro" id="IPR008271">
    <property type="entry name" value="Ser/Thr_kinase_AS"/>
</dbReference>
<dbReference type="AlphaFoldDB" id="A0A836C7M9"/>
<dbReference type="PROSITE" id="PS00108">
    <property type="entry name" value="PROTEIN_KINASE_ST"/>
    <property type="match status" value="1"/>
</dbReference>
<feature type="region of interest" description="Disordered" evidence="6">
    <location>
        <begin position="523"/>
        <end position="552"/>
    </location>
</feature>
<dbReference type="InterPro" id="IPR017441">
    <property type="entry name" value="Protein_kinase_ATP_BS"/>
</dbReference>
<evidence type="ECO:0000256" key="4">
    <source>
        <dbReference type="ARBA" id="ARBA00022840"/>
    </source>
</evidence>
<feature type="transmembrane region" description="Helical" evidence="7">
    <location>
        <begin position="276"/>
        <end position="301"/>
    </location>
</feature>
<reference evidence="9" key="1">
    <citation type="journal article" date="2020" name="bioRxiv">
        <title>Comparative genomics of Chlamydomonas.</title>
        <authorList>
            <person name="Craig R.J."/>
            <person name="Hasan A.R."/>
            <person name="Ness R.W."/>
            <person name="Keightley P.D."/>
        </authorList>
    </citation>
    <scope>NUCLEOTIDE SEQUENCE</scope>
    <source>
        <strain evidence="9">CCAP 11/70</strain>
    </source>
</reference>
<keyword evidence="7" id="KW-0472">Membrane</keyword>
<feature type="region of interest" description="Disordered" evidence="6">
    <location>
        <begin position="844"/>
        <end position="888"/>
    </location>
</feature>
<dbReference type="Proteomes" id="UP000612055">
    <property type="component" value="Unassembled WGS sequence"/>
</dbReference>
<keyword evidence="2 5" id="KW-0547">Nucleotide-binding</keyword>
<accession>A0A836C7M9</accession>
<keyword evidence="7" id="KW-1133">Transmembrane helix</keyword>
<evidence type="ECO:0000256" key="7">
    <source>
        <dbReference type="SAM" id="Phobius"/>
    </source>
</evidence>
<dbReference type="PROSITE" id="PS50011">
    <property type="entry name" value="PROTEIN_KINASE_DOM"/>
    <property type="match status" value="1"/>
</dbReference>
<feature type="binding site" evidence="5">
    <location>
        <position position="583"/>
    </location>
    <ligand>
        <name>ATP</name>
        <dbReference type="ChEBI" id="CHEBI:30616"/>
    </ligand>
</feature>
<protein>
    <recommendedName>
        <fullName evidence="8">Protein kinase domain-containing protein</fullName>
    </recommendedName>
</protein>
<feature type="compositionally biased region" description="Basic and acidic residues" evidence="6">
    <location>
        <begin position="430"/>
        <end position="444"/>
    </location>
</feature>
<evidence type="ECO:0000259" key="8">
    <source>
        <dbReference type="PROSITE" id="PS50011"/>
    </source>
</evidence>
<dbReference type="InterPro" id="IPR051681">
    <property type="entry name" value="Ser/Thr_Kinases-Pseudokinases"/>
</dbReference>
<dbReference type="SMART" id="SM00220">
    <property type="entry name" value="S_TKc"/>
    <property type="match status" value="1"/>
</dbReference>
<organism evidence="9 10">
    <name type="scientific">Edaphochlamys debaryana</name>
    <dbReference type="NCBI Taxonomy" id="47281"/>
    <lineage>
        <taxon>Eukaryota</taxon>
        <taxon>Viridiplantae</taxon>
        <taxon>Chlorophyta</taxon>
        <taxon>core chlorophytes</taxon>
        <taxon>Chlorophyceae</taxon>
        <taxon>CS clade</taxon>
        <taxon>Chlamydomonadales</taxon>
        <taxon>Chlamydomonadales incertae sedis</taxon>
        <taxon>Edaphochlamys</taxon>
    </lineage>
</organism>
<dbReference type="InterPro" id="IPR011009">
    <property type="entry name" value="Kinase-like_dom_sf"/>
</dbReference>
<feature type="region of interest" description="Disordered" evidence="6">
    <location>
        <begin position="422"/>
        <end position="457"/>
    </location>
</feature>
<keyword evidence="1" id="KW-0808">Transferase</keyword>
<dbReference type="Pfam" id="PF00069">
    <property type="entry name" value="Pkinase"/>
    <property type="match status" value="1"/>
</dbReference>
<evidence type="ECO:0000256" key="5">
    <source>
        <dbReference type="PROSITE-ProRule" id="PRU10141"/>
    </source>
</evidence>
<dbReference type="Gene3D" id="3.30.200.20">
    <property type="entry name" value="Phosphorylase Kinase, domain 1"/>
    <property type="match status" value="1"/>
</dbReference>
<evidence type="ECO:0000313" key="10">
    <source>
        <dbReference type="Proteomes" id="UP000612055"/>
    </source>
</evidence>
<dbReference type="GO" id="GO:0004674">
    <property type="term" value="F:protein serine/threonine kinase activity"/>
    <property type="evidence" value="ECO:0007669"/>
    <property type="project" value="TreeGrafter"/>
</dbReference>
<dbReference type="SUPFAM" id="SSF56112">
    <property type="entry name" value="Protein kinase-like (PK-like)"/>
    <property type="match status" value="1"/>
</dbReference>
<feature type="region of interest" description="Disordered" evidence="6">
    <location>
        <begin position="227"/>
        <end position="269"/>
    </location>
</feature>
<gene>
    <name evidence="9" type="ORF">HYH03_000666</name>
</gene>
<feature type="compositionally biased region" description="Low complexity" evidence="6">
    <location>
        <begin position="233"/>
        <end position="260"/>
    </location>
</feature>
<feature type="compositionally biased region" description="Polar residues" evidence="6">
    <location>
        <begin position="523"/>
        <end position="536"/>
    </location>
</feature>
<feature type="region of interest" description="Disordered" evidence="6">
    <location>
        <begin position="306"/>
        <end position="366"/>
    </location>
</feature>
<dbReference type="EMBL" id="JAEHOE010000001">
    <property type="protein sequence ID" value="KAG2502179.1"/>
    <property type="molecule type" value="Genomic_DNA"/>
</dbReference>
<dbReference type="InterPro" id="IPR000719">
    <property type="entry name" value="Prot_kinase_dom"/>
</dbReference>
<dbReference type="GO" id="GO:0005524">
    <property type="term" value="F:ATP binding"/>
    <property type="evidence" value="ECO:0007669"/>
    <property type="project" value="UniProtKB-UniRule"/>
</dbReference>
<dbReference type="PROSITE" id="PS00107">
    <property type="entry name" value="PROTEIN_KINASE_ATP"/>
    <property type="match status" value="1"/>
</dbReference>
<dbReference type="PANTHER" id="PTHR44329:SF214">
    <property type="entry name" value="PROTEIN KINASE DOMAIN-CONTAINING PROTEIN"/>
    <property type="match status" value="1"/>
</dbReference>
<name>A0A836C7M9_9CHLO</name>
<evidence type="ECO:0000256" key="2">
    <source>
        <dbReference type="ARBA" id="ARBA00022741"/>
    </source>
</evidence>
<evidence type="ECO:0000256" key="6">
    <source>
        <dbReference type="SAM" id="MobiDB-lite"/>
    </source>
</evidence>
<sequence length="888" mass="93135">MLSDGLFTGYPLPIVLRQNVTISGPGPTQLKLLDFGFVQLEPGVQLSLRWLLLRDWSDGANLGSGFDILVPQNETGASGVMLSQCIFLETACYPSAVFTEAVASTERPPPWASGRSVYRALPGVPDYLRGAGQAANVGVESFTQPCVNGSSAPPLEWCYAQAGIMDDFAGWCYMRDKNGRLKYDGHTRYYDRVLWLCESVLAHECLEASGPLYCLVTALREANARRQAELSLQQSPAQAPAGEGAGPAPAGPSSQDMASSSGGGGGGGGGMSDGAIAGTVVACVVGACVLVAALASAALLWRRRRRRRQGEDGTEPGAGKGPLPEGARLSGEPGTSASGPLLPGGAEGGGDDLRRTPSEASSGMWTAVSVSVPRSGAQTEDEVRAAAAQALAAAVATRHGAARDKSSAPCSAITLYESTQSLSVGRRAHGPSDSEGCSRNHPADDEGQPEVVTTETPMRVAVVGLRDAAPPRGRQLQLQPHAPPPAQAQAQGDAQAQAERGHSGPQLPLPPQVHATALLPLQHQQQRGEGQATSASEPRPPQQGGPQPGGLEEVVTLQPTVLGRGTFGRVVEGEYRGQRVAVKLLSDHLDVSGADGGFNEKAARTLVQEAQVLGRCCHPNIVKLLAVCLQPPRMGLVLELMETSLSHVLYGAPGAASRPPMLPVPVVLDIALDVARALEFCHPTVVHRDVKPANVLINGLGTPKLTAKISDWGLARLSNTLRPTLHPEAGTPAYVAPECFDLRNTAVTCKADMYSFGVLLYEMLSGTEPWAGETVVAIAIAVTMRGIRLPVAELQRRRPEGAVPSKLLRLIGRCFDAAPQRRPAAADAVKQLLLAREQLLYGCASPSSSAVPSSPPEGMPSRSLHGHPSLRCQLGGPPPSEAEEMEVR</sequence>
<evidence type="ECO:0000256" key="1">
    <source>
        <dbReference type="ARBA" id="ARBA00022679"/>
    </source>
</evidence>
<keyword evidence="3" id="KW-0418">Kinase</keyword>
<keyword evidence="4 5" id="KW-0067">ATP-binding</keyword>
<proteinExistence type="predicted"/>
<comment type="caution">
    <text evidence="9">The sequence shown here is derived from an EMBL/GenBank/DDBJ whole genome shotgun (WGS) entry which is preliminary data.</text>
</comment>